<dbReference type="GO" id="GO:0050920">
    <property type="term" value="P:regulation of chemotaxis"/>
    <property type="evidence" value="ECO:0007669"/>
    <property type="project" value="InterPro"/>
</dbReference>
<sequence length="222" mass="24172">MSASTQDRGALIMALRSWIERLESGGSVDAPPALAELLQTQDHAFYRQVAELTRRLHSGVVSLRLDERLTRIAGDAMPDARHRLRHVVQMTEDAAHKTLDIVDQMRGVARQISRSAESFEASDLRRAALLRDAEILRERLNELAIAQEYQDLTGQIIKRIISLVEDVESALLELLGAHAAHLKTAAPLPIAEGQAVLAGPAVPGQITTSQQDADALLASLGV</sequence>
<dbReference type="InterPro" id="IPR050992">
    <property type="entry name" value="CheZ_family_phosphatases"/>
</dbReference>
<gene>
    <name evidence="12" type="ORF">G7Y85_19155</name>
</gene>
<organism evidence="12 13">
    <name type="scientific">Solimonas terrae</name>
    <dbReference type="NCBI Taxonomy" id="1396819"/>
    <lineage>
        <taxon>Bacteria</taxon>
        <taxon>Pseudomonadati</taxon>
        <taxon>Pseudomonadota</taxon>
        <taxon>Gammaproteobacteria</taxon>
        <taxon>Nevskiales</taxon>
        <taxon>Nevskiaceae</taxon>
        <taxon>Solimonas</taxon>
    </lineage>
</organism>
<keyword evidence="13" id="KW-1185">Reference proteome</keyword>
<accession>A0A6M2BYP6</accession>
<dbReference type="PIRSF" id="PIRSF002884">
    <property type="entry name" value="CheZ"/>
    <property type="match status" value="1"/>
</dbReference>
<comment type="function">
    <text evidence="10">Plays an important role in bacterial chemotaxis signal transduction pathway by accelerating the dephosphorylation of phosphorylated CheY (CheY-P).</text>
</comment>
<evidence type="ECO:0000256" key="1">
    <source>
        <dbReference type="ARBA" id="ARBA00004496"/>
    </source>
</evidence>
<keyword evidence="5 10" id="KW-0145">Chemotaxis</keyword>
<proteinExistence type="inferred from homology"/>
<dbReference type="PANTHER" id="PTHR43693:SF1">
    <property type="entry name" value="PROTEIN PHOSPHATASE CHEZ"/>
    <property type="match status" value="1"/>
</dbReference>
<comment type="caution">
    <text evidence="12">The sequence shown here is derived from an EMBL/GenBank/DDBJ whole genome shotgun (WGS) entry which is preliminary data.</text>
</comment>
<dbReference type="EC" id="3.1.3.-" evidence="10"/>
<dbReference type="GO" id="GO:0097588">
    <property type="term" value="P:archaeal or bacterial-type flagellum-dependent cell motility"/>
    <property type="evidence" value="ECO:0007669"/>
    <property type="project" value="UniProtKB-KW"/>
</dbReference>
<evidence type="ECO:0000256" key="3">
    <source>
        <dbReference type="ARBA" id="ARBA00018484"/>
    </source>
</evidence>
<evidence type="ECO:0000256" key="10">
    <source>
        <dbReference type="PIRNR" id="PIRNR002884"/>
    </source>
</evidence>
<comment type="similarity">
    <text evidence="2 10">Belongs to the CheZ family.</text>
</comment>
<dbReference type="RefSeq" id="WP_166261292.1">
    <property type="nucleotide sequence ID" value="NZ_JAAMOW010000011.1"/>
</dbReference>
<dbReference type="Pfam" id="PF04344">
    <property type="entry name" value="CheZ"/>
    <property type="match status" value="2"/>
</dbReference>
<comment type="subunit">
    <text evidence="10">Homodimer.</text>
</comment>
<dbReference type="GO" id="GO:0004721">
    <property type="term" value="F:phosphoprotein phosphatase activity"/>
    <property type="evidence" value="ECO:0007669"/>
    <property type="project" value="UniProtKB-KW"/>
</dbReference>
<keyword evidence="6 10" id="KW-0283">Flagellar rotation</keyword>
<evidence type="ECO:0000256" key="8">
    <source>
        <dbReference type="ARBA" id="ARBA00022912"/>
    </source>
</evidence>
<protein>
    <recommendedName>
        <fullName evidence="3 10">Protein phosphatase CheZ</fullName>
        <ecNumber evidence="10">3.1.3.-</ecNumber>
    </recommendedName>
    <alternativeName>
        <fullName evidence="9 10">Chemotaxis protein CheZ</fullName>
    </alternativeName>
</protein>
<evidence type="ECO:0000313" key="12">
    <source>
        <dbReference type="EMBL" id="NGY06897.1"/>
    </source>
</evidence>
<dbReference type="Gene3D" id="1.10.287.500">
    <property type="entry name" value="Helix hairpin bin"/>
    <property type="match status" value="1"/>
</dbReference>
<evidence type="ECO:0000256" key="11">
    <source>
        <dbReference type="PIRSR" id="PIRSR002884-1"/>
    </source>
</evidence>
<dbReference type="EMBL" id="JAAMOW010000011">
    <property type="protein sequence ID" value="NGY06897.1"/>
    <property type="molecule type" value="Genomic_DNA"/>
</dbReference>
<dbReference type="Proteomes" id="UP000472676">
    <property type="component" value="Unassembled WGS sequence"/>
</dbReference>
<evidence type="ECO:0000256" key="5">
    <source>
        <dbReference type="ARBA" id="ARBA00022500"/>
    </source>
</evidence>
<evidence type="ECO:0000256" key="7">
    <source>
        <dbReference type="ARBA" id="ARBA00022801"/>
    </source>
</evidence>
<feature type="site" description="Enhances dephosphorylation of CheY-P" evidence="11">
    <location>
        <position position="155"/>
    </location>
</feature>
<reference evidence="12 13" key="1">
    <citation type="journal article" date="2014" name="Int. J. Syst. Evol. Microbiol.">
        <title>Solimonas terrae sp. nov., isolated from soil.</title>
        <authorList>
            <person name="Kim S.J."/>
            <person name="Moon J.Y."/>
            <person name="Weon H.Y."/>
            <person name="Ahn J.H."/>
            <person name="Chen W.M."/>
            <person name="Kwon S.W."/>
        </authorList>
    </citation>
    <scope>NUCLEOTIDE SEQUENCE [LARGE SCALE GENOMIC DNA]</scope>
    <source>
        <strain evidence="12 13">KIS83-12</strain>
    </source>
</reference>
<dbReference type="AlphaFoldDB" id="A0A6M2BYP6"/>
<keyword evidence="7 10" id="KW-0378">Hydrolase</keyword>
<evidence type="ECO:0000256" key="6">
    <source>
        <dbReference type="ARBA" id="ARBA00022779"/>
    </source>
</evidence>
<dbReference type="GO" id="GO:0005737">
    <property type="term" value="C:cytoplasm"/>
    <property type="evidence" value="ECO:0007669"/>
    <property type="project" value="UniProtKB-SubCell"/>
</dbReference>
<evidence type="ECO:0000313" key="13">
    <source>
        <dbReference type="Proteomes" id="UP000472676"/>
    </source>
</evidence>
<dbReference type="GO" id="GO:0006935">
    <property type="term" value="P:chemotaxis"/>
    <property type="evidence" value="ECO:0007669"/>
    <property type="project" value="UniProtKB-KW"/>
</dbReference>
<dbReference type="PANTHER" id="PTHR43693">
    <property type="entry name" value="PROTEIN PHOSPHATASE CHEZ"/>
    <property type="match status" value="1"/>
</dbReference>
<evidence type="ECO:0000256" key="9">
    <source>
        <dbReference type="ARBA" id="ARBA00029599"/>
    </source>
</evidence>
<name>A0A6M2BYP6_9GAMM</name>
<dbReference type="GO" id="GO:0009288">
    <property type="term" value="C:bacterial-type flagellum"/>
    <property type="evidence" value="ECO:0007669"/>
    <property type="project" value="InterPro"/>
</dbReference>
<evidence type="ECO:0000256" key="4">
    <source>
        <dbReference type="ARBA" id="ARBA00022490"/>
    </source>
</evidence>
<dbReference type="SUPFAM" id="SSF75708">
    <property type="entry name" value="Chemotaxis phosphatase CheZ"/>
    <property type="match status" value="1"/>
</dbReference>
<comment type="subcellular location">
    <subcellularLocation>
        <location evidence="1 10">Cytoplasm</location>
    </subcellularLocation>
</comment>
<dbReference type="InterPro" id="IPR007439">
    <property type="entry name" value="Chemotax_Pase_CheZ"/>
</dbReference>
<keyword evidence="8 10" id="KW-0904">Protein phosphatase</keyword>
<keyword evidence="4 10" id="KW-0963">Cytoplasm</keyword>
<evidence type="ECO:0000256" key="2">
    <source>
        <dbReference type="ARBA" id="ARBA00005908"/>
    </source>
</evidence>